<comment type="cofactor">
    <cofactor evidence="2">
        <name>Zn(2+)</name>
        <dbReference type="ChEBI" id="CHEBI:29105"/>
    </cofactor>
    <text evidence="2">Binds 1 divalent metal cation per subunit.</text>
</comment>
<dbReference type="InterPro" id="IPR051262">
    <property type="entry name" value="SMP-30/CGR1_Lactonase"/>
</dbReference>
<dbReference type="eggNOG" id="COG3386">
    <property type="taxonomic scope" value="Bacteria"/>
</dbReference>
<accession>Q1ITZ9</accession>
<organism evidence="4 5">
    <name type="scientific">Koribacter versatilis (strain Ellin345)</name>
    <dbReference type="NCBI Taxonomy" id="204669"/>
    <lineage>
        <taxon>Bacteria</taxon>
        <taxon>Pseudomonadati</taxon>
        <taxon>Acidobacteriota</taxon>
        <taxon>Terriglobia</taxon>
        <taxon>Terriglobales</taxon>
        <taxon>Candidatus Korobacteraceae</taxon>
        <taxon>Candidatus Korobacter</taxon>
    </lineage>
</organism>
<dbReference type="PANTHER" id="PTHR47572:SF5">
    <property type="entry name" value="BLR2277 PROTEIN"/>
    <property type="match status" value="1"/>
</dbReference>
<dbReference type="PANTHER" id="PTHR47572">
    <property type="entry name" value="LIPOPROTEIN-RELATED"/>
    <property type="match status" value="1"/>
</dbReference>
<dbReference type="HOGENOM" id="CLU_990264_0_0_0"/>
<dbReference type="SUPFAM" id="SSF63829">
    <property type="entry name" value="Calcium-dependent phosphotriesterase"/>
    <property type="match status" value="1"/>
</dbReference>
<dbReference type="AlphaFoldDB" id="Q1ITZ9"/>
<evidence type="ECO:0000256" key="1">
    <source>
        <dbReference type="PIRSR" id="PIRSR605511-1"/>
    </source>
</evidence>
<dbReference type="GO" id="GO:0004341">
    <property type="term" value="F:gluconolactonase activity"/>
    <property type="evidence" value="ECO:0007669"/>
    <property type="project" value="UniProtKB-EC"/>
</dbReference>
<sequence>MTSLVSMDRFEVFADGLDHPEGLAFDADGNLWAGGELGQIYRIDAKRKVKLVTTLGGFNLGLTFSSRQELFVCNFKLSALIQLDRSGKVVRSWDRVGRYRLRTPNFAVFDREGNLYFSDSGEFHGDDGFLFVLRPNGKIEKLLSDLSFPNGLSLSADDKTLFVVQSTEDNVLAVPVAGGKVTGKARVYGSGLHSVPDGAALDATGNLYVTCYASHNVYCVSPNGEVKLFVADSEGTMLASPTNIAFGGPHHDEMYFANLSRWHICRVRAGIKGQLLANQR</sequence>
<evidence type="ECO:0000313" key="4">
    <source>
        <dbReference type="EMBL" id="ABF39651.1"/>
    </source>
</evidence>
<feature type="domain" description="SMP-30/Gluconolactonase/LRE-like region" evidence="3">
    <location>
        <begin position="39"/>
        <end position="256"/>
    </location>
</feature>
<dbReference type="GO" id="GO:0046872">
    <property type="term" value="F:metal ion binding"/>
    <property type="evidence" value="ECO:0007669"/>
    <property type="project" value="UniProtKB-KW"/>
</dbReference>
<dbReference type="Pfam" id="PF08450">
    <property type="entry name" value="SGL"/>
    <property type="match status" value="1"/>
</dbReference>
<dbReference type="EC" id="3.1.1.17" evidence="4"/>
<reference evidence="4 5" key="1">
    <citation type="journal article" date="2009" name="Appl. Environ. Microbiol.">
        <title>Three genomes from the phylum Acidobacteria provide insight into the lifestyles of these microorganisms in soils.</title>
        <authorList>
            <person name="Ward N.L."/>
            <person name="Challacombe J.F."/>
            <person name="Janssen P.H."/>
            <person name="Henrissat B."/>
            <person name="Coutinho P.M."/>
            <person name="Wu M."/>
            <person name="Xie G."/>
            <person name="Haft D.H."/>
            <person name="Sait M."/>
            <person name="Badger J."/>
            <person name="Barabote R.D."/>
            <person name="Bradley B."/>
            <person name="Brettin T.S."/>
            <person name="Brinkac L.M."/>
            <person name="Bruce D."/>
            <person name="Creasy T."/>
            <person name="Daugherty S.C."/>
            <person name="Davidsen T.M."/>
            <person name="DeBoy R.T."/>
            <person name="Detter J.C."/>
            <person name="Dodson R.J."/>
            <person name="Durkin A.S."/>
            <person name="Ganapathy A."/>
            <person name="Gwinn-Giglio M."/>
            <person name="Han C.S."/>
            <person name="Khouri H."/>
            <person name="Kiss H."/>
            <person name="Kothari S.P."/>
            <person name="Madupu R."/>
            <person name="Nelson K.E."/>
            <person name="Nelson W.C."/>
            <person name="Paulsen I."/>
            <person name="Penn K."/>
            <person name="Ren Q."/>
            <person name="Rosovitz M.J."/>
            <person name="Selengut J.D."/>
            <person name="Shrivastava S."/>
            <person name="Sullivan S.A."/>
            <person name="Tapia R."/>
            <person name="Thompson L.S."/>
            <person name="Watkins K.L."/>
            <person name="Yang Q."/>
            <person name="Yu C."/>
            <person name="Zafar N."/>
            <person name="Zhou L."/>
            <person name="Kuske C.R."/>
        </authorList>
    </citation>
    <scope>NUCLEOTIDE SEQUENCE [LARGE SCALE GENOMIC DNA]</scope>
    <source>
        <strain evidence="4 5">Ellin345</strain>
    </source>
</reference>
<dbReference type="InterPro" id="IPR005511">
    <property type="entry name" value="SMP-30"/>
</dbReference>
<keyword evidence="2" id="KW-0862">Zinc</keyword>
<feature type="binding site" evidence="2">
    <location>
        <position position="150"/>
    </location>
    <ligand>
        <name>a divalent metal cation</name>
        <dbReference type="ChEBI" id="CHEBI:60240"/>
    </ligand>
</feature>
<protein>
    <submittedName>
        <fullName evidence="4">Gluconolactonase</fullName>
        <ecNumber evidence="4">3.1.1.17</ecNumber>
    </submittedName>
</protein>
<gene>
    <name evidence="4" type="ordered locus">Acid345_0646</name>
</gene>
<keyword evidence="4" id="KW-0378">Hydrolase</keyword>
<evidence type="ECO:0000256" key="2">
    <source>
        <dbReference type="PIRSR" id="PIRSR605511-2"/>
    </source>
</evidence>
<feature type="active site" description="Proton donor/acceptor" evidence="1">
    <location>
        <position position="197"/>
    </location>
</feature>
<dbReference type="InterPro" id="IPR011042">
    <property type="entry name" value="6-blade_b-propeller_TolB-like"/>
</dbReference>
<dbReference type="Proteomes" id="UP000002432">
    <property type="component" value="Chromosome"/>
</dbReference>
<feature type="binding site" evidence="2">
    <location>
        <position position="197"/>
    </location>
    <ligand>
        <name>a divalent metal cation</name>
        <dbReference type="ChEBI" id="CHEBI:60240"/>
    </ligand>
</feature>
<dbReference type="PRINTS" id="PR01790">
    <property type="entry name" value="SMP30FAMILY"/>
</dbReference>
<dbReference type="RefSeq" id="WP_011521453.1">
    <property type="nucleotide sequence ID" value="NC_008009.1"/>
</dbReference>
<dbReference type="Gene3D" id="2.120.10.30">
    <property type="entry name" value="TolB, C-terminal domain"/>
    <property type="match status" value="1"/>
</dbReference>
<proteinExistence type="predicted"/>
<dbReference type="STRING" id="204669.Acid345_0646"/>
<keyword evidence="5" id="KW-1185">Reference proteome</keyword>
<dbReference type="KEGG" id="aba:Acid345_0646"/>
<dbReference type="OrthoDB" id="2633250at2"/>
<dbReference type="InterPro" id="IPR013658">
    <property type="entry name" value="SGL"/>
</dbReference>
<dbReference type="EnsemblBacteria" id="ABF39651">
    <property type="protein sequence ID" value="ABF39651"/>
    <property type="gene ID" value="Acid345_0646"/>
</dbReference>
<evidence type="ECO:0000313" key="5">
    <source>
        <dbReference type="Proteomes" id="UP000002432"/>
    </source>
</evidence>
<name>Q1ITZ9_KORVE</name>
<keyword evidence="2" id="KW-0479">Metal-binding</keyword>
<evidence type="ECO:0000259" key="3">
    <source>
        <dbReference type="Pfam" id="PF08450"/>
    </source>
</evidence>
<dbReference type="EMBL" id="CP000360">
    <property type="protein sequence ID" value="ABF39651.1"/>
    <property type="molecule type" value="Genomic_DNA"/>
</dbReference>